<reference evidence="1" key="1">
    <citation type="submission" date="2021-03" db="EMBL/GenBank/DDBJ databases">
        <title>Chromosome level genome of the anhydrobiotic midge Polypedilum vanderplanki.</title>
        <authorList>
            <person name="Yoshida Y."/>
            <person name="Kikawada T."/>
            <person name="Gusev O."/>
        </authorList>
    </citation>
    <scope>NUCLEOTIDE SEQUENCE</scope>
    <source>
        <strain evidence="1">NIAS01</strain>
        <tissue evidence="1">Whole body or cell culture</tissue>
    </source>
</reference>
<evidence type="ECO:0000313" key="2">
    <source>
        <dbReference type="Proteomes" id="UP001107558"/>
    </source>
</evidence>
<protein>
    <submittedName>
        <fullName evidence="1">Uncharacterized protein</fullName>
    </submittedName>
</protein>
<dbReference type="EMBL" id="JADBJN010000003">
    <property type="protein sequence ID" value="KAG5669736.1"/>
    <property type="molecule type" value="Genomic_DNA"/>
</dbReference>
<dbReference type="Proteomes" id="UP001107558">
    <property type="component" value="Chromosome 3"/>
</dbReference>
<sequence>MEEIDKALLKYDFDTTSCTQRAICWYVKESLANIEEQKASTFDYLINNLSSSDWIEKLLTNTAWNSAISAGKQGLNCESTFYSCKLSPSNLENFANKLMQFARRK</sequence>
<evidence type="ECO:0000313" key="1">
    <source>
        <dbReference type="EMBL" id="KAG5669736.1"/>
    </source>
</evidence>
<proteinExistence type="predicted"/>
<dbReference type="OrthoDB" id="6436512at2759"/>
<gene>
    <name evidence="1" type="ORF">PVAND_000030</name>
</gene>
<organism evidence="1 2">
    <name type="scientific">Polypedilum vanderplanki</name>
    <name type="common">Sleeping chironomid midge</name>
    <dbReference type="NCBI Taxonomy" id="319348"/>
    <lineage>
        <taxon>Eukaryota</taxon>
        <taxon>Metazoa</taxon>
        <taxon>Ecdysozoa</taxon>
        <taxon>Arthropoda</taxon>
        <taxon>Hexapoda</taxon>
        <taxon>Insecta</taxon>
        <taxon>Pterygota</taxon>
        <taxon>Neoptera</taxon>
        <taxon>Endopterygota</taxon>
        <taxon>Diptera</taxon>
        <taxon>Nematocera</taxon>
        <taxon>Chironomoidea</taxon>
        <taxon>Chironomidae</taxon>
        <taxon>Chironominae</taxon>
        <taxon>Polypedilum</taxon>
        <taxon>Polypedilum</taxon>
    </lineage>
</organism>
<dbReference type="InterPro" id="IPR006631">
    <property type="entry name" value="DM4_12"/>
</dbReference>
<dbReference type="Pfam" id="PF07841">
    <property type="entry name" value="DM4_12"/>
    <property type="match status" value="1"/>
</dbReference>
<name>A0A9J6BJ66_POLVA</name>
<keyword evidence="2" id="KW-1185">Reference proteome</keyword>
<comment type="caution">
    <text evidence="1">The sequence shown here is derived from an EMBL/GenBank/DDBJ whole genome shotgun (WGS) entry which is preliminary data.</text>
</comment>
<accession>A0A9J6BJ66</accession>
<dbReference type="AlphaFoldDB" id="A0A9J6BJ66"/>